<name>A0A365K5L5_9BACL</name>
<evidence type="ECO:0000256" key="1">
    <source>
        <dbReference type="ARBA" id="ARBA00022801"/>
    </source>
</evidence>
<dbReference type="CDD" id="cd03443">
    <property type="entry name" value="PaaI_thioesterase"/>
    <property type="match status" value="1"/>
</dbReference>
<gene>
    <name evidence="3" type="ORF">DP119_09495</name>
</gene>
<reference evidence="3 4" key="1">
    <citation type="submission" date="2018-06" db="EMBL/GenBank/DDBJ databases">
        <title>The draft genome sequences of strains SCU63 and S1.</title>
        <authorList>
            <person name="Gan L."/>
        </authorList>
    </citation>
    <scope>NUCLEOTIDE SEQUENCE [LARGE SCALE GENOMIC DNA]</scope>
    <source>
        <strain evidence="3 4">S1</strain>
    </source>
</reference>
<organism evidence="3 4">
    <name type="scientific">Planococcus maitriensis</name>
    <dbReference type="NCBI Taxonomy" id="221799"/>
    <lineage>
        <taxon>Bacteria</taxon>
        <taxon>Bacillati</taxon>
        <taxon>Bacillota</taxon>
        <taxon>Bacilli</taxon>
        <taxon>Bacillales</taxon>
        <taxon>Caryophanaceae</taxon>
        <taxon>Planococcus</taxon>
    </lineage>
</organism>
<dbReference type="EMBL" id="QLZQ01000003">
    <property type="protein sequence ID" value="RAZ67866.1"/>
    <property type="molecule type" value="Genomic_DNA"/>
</dbReference>
<dbReference type="PANTHER" id="PTHR42856:SF1">
    <property type="entry name" value="ACYL-COENZYME A THIOESTERASE PAAI"/>
    <property type="match status" value="1"/>
</dbReference>
<dbReference type="Gene3D" id="3.10.129.10">
    <property type="entry name" value="Hotdog Thioesterase"/>
    <property type="match status" value="1"/>
</dbReference>
<proteinExistence type="predicted"/>
<dbReference type="RefSeq" id="WP_101189417.1">
    <property type="nucleotide sequence ID" value="NZ_QLZQ01000003.1"/>
</dbReference>
<keyword evidence="4" id="KW-1185">Reference proteome</keyword>
<evidence type="ECO:0000313" key="3">
    <source>
        <dbReference type="EMBL" id="RAZ67866.1"/>
    </source>
</evidence>
<evidence type="ECO:0000313" key="4">
    <source>
        <dbReference type="Proteomes" id="UP000251869"/>
    </source>
</evidence>
<dbReference type="AlphaFoldDB" id="A0A365K5L5"/>
<sequence length="132" mass="14652">MQNVQEYTQLIEQFENGPYFKMLGFEINGVEYGKASMRLEKRPENDNMQNMLHGGAIMSGIDIVMGLASRSLGSDAVSTIQMEVRFIKSLAEGTAVFHAELLHQTNSTAILTGRVVSDRDELLAYSTGTFKL</sequence>
<dbReference type="PANTHER" id="PTHR42856">
    <property type="entry name" value="ACYL-COENZYME A THIOESTERASE PAAI"/>
    <property type="match status" value="1"/>
</dbReference>
<protein>
    <submittedName>
        <fullName evidence="3">PaaI family thioesterase</fullName>
    </submittedName>
</protein>
<dbReference type="InterPro" id="IPR003736">
    <property type="entry name" value="PAAI_dom"/>
</dbReference>
<dbReference type="InterPro" id="IPR052723">
    <property type="entry name" value="Acyl-CoA_thioesterase_PaaI"/>
</dbReference>
<accession>A0A365K5L5</accession>
<dbReference type="InterPro" id="IPR029069">
    <property type="entry name" value="HotDog_dom_sf"/>
</dbReference>
<comment type="caution">
    <text evidence="3">The sequence shown here is derived from an EMBL/GenBank/DDBJ whole genome shotgun (WGS) entry which is preliminary data.</text>
</comment>
<feature type="domain" description="Thioesterase" evidence="2">
    <location>
        <begin position="50"/>
        <end position="123"/>
    </location>
</feature>
<dbReference type="InterPro" id="IPR006683">
    <property type="entry name" value="Thioestr_dom"/>
</dbReference>
<dbReference type="OrthoDB" id="337200at2"/>
<evidence type="ECO:0000259" key="2">
    <source>
        <dbReference type="Pfam" id="PF03061"/>
    </source>
</evidence>
<keyword evidence="1" id="KW-0378">Hydrolase</keyword>
<dbReference type="NCBIfam" id="TIGR00369">
    <property type="entry name" value="unchar_dom_1"/>
    <property type="match status" value="1"/>
</dbReference>
<dbReference type="SUPFAM" id="SSF54637">
    <property type="entry name" value="Thioesterase/thiol ester dehydrase-isomerase"/>
    <property type="match status" value="1"/>
</dbReference>
<dbReference type="Pfam" id="PF03061">
    <property type="entry name" value="4HBT"/>
    <property type="match status" value="1"/>
</dbReference>
<dbReference type="Proteomes" id="UP000251869">
    <property type="component" value="Unassembled WGS sequence"/>
</dbReference>
<dbReference type="GO" id="GO:0016289">
    <property type="term" value="F:acyl-CoA hydrolase activity"/>
    <property type="evidence" value="ECO:0007669"/>
    <property type="project" value="UniProtKB-ARBA"/>
</dbReference>